<feature type="compositionally biased region" description="Polar residues" evidence="1">
    <location>
        <begin position="197"/>
        <end position="216"/>
    </location>
</feature>
<protein>
    <submittedName>
        <fullName evidence="2">Uncharacterized protein</fullName>
    </submittedName>
</protein>
<gene>
    <name evidence="2" type="ORF">C7M84_023960</name>
</gene>
<accession>A0A423U2D8</accession>
<dbReference type="AlphaFoldDB" id="A0A423U2D8"/>
<feature type="compositionally biased region" description="Pro residues" evidence="1">
    <location>
        <begin position="386"/>
        <end position="406"/>
    </location>
</feature>
<evidence type="ECO:0000256" key="1">
    <source>
        <dbReference type="SAM" id="MobiDB-lite"/>
    </source>
</evidence>
<feature type="compositionally biased region" description="Polar residues" evidence="1">
    <location>
        <begin position="102"/>
        <end position="143"/>
    </location>
</feature>
<proteinExistence type="predicted"/>
<reference evidence="2 3" key="1">
    <citation type="submission" date="2018-04" db="EMBL/GenBank/DDBJ databases">
        <authorList>
            <person name="Zhang X."/>
            <person name="Yuan J."/>
            <person name="Li F."/>
            <person name="Xiang J."/>
        </authorList>
    </citation>
    <scope>NUCLEOTIDE SEQUENCE [LARGE SCALE GENOMIC DNA]</scope>
    <source>
        <tissue evidence="2">Muscle</tissue>
    </source>
</reference>
<feature type="region of interest" description="Disordered" evidence="1">
    <location>
        <begin position="98"/>
        <end position="221"/>
    </location>
</feature>
<keyword evidence="3" id="KW-1185">Reference proteome</keyword>
<feature type="compositionally biased region" description="Polar residues" evidence="1">
    <location>
        <begin position="159"/>
        <end position="188"/>
    </location>
</feature>
<organism evidence="2 3">
    <name type="scientific">Penaeus vannamei</name>
    <name type="common">Whiteleg shrimp</name>
    <name type="synonym">Litopenaeus vannamei</name>
    <dbReference type="NCBI Taxonomy" id="6689"/>
    <lineage>
        <taxon>Eukaryota</taxon>
        <taxon>Metazoa</taxon>
        <taxon>Ecdysozoa</taxon>
        <taxon>Arthropoda</taxon>
        <taxon>Crustacea</taxon>
        <taxon>Multicrustacea</taxon>
        <taxon>Malacostraca</taxon>
        <taxon>Eumalacostraca</taxon>
        <taxon>Eucarida</taxon>
        <taxon>Decapoda</taxon>
        <taxon>Dendrobranchiata</taxon>
        <taxon>Penaeoidea</taxon>
        <taxon>Penaeidae</taxon>
        <taxon>Penaeus</taxon>
    </lineage>
</organism>
<name>A0A423U2D8_PENVA</name>
<dbReference type="Proteomes" id="UP000283509">
    <property type="component" value="Unassembled WGS sequence"/>
</dbReference>
<evidence type="ECO:0000313" key="2">
    <source>
        <dbReference type="EMBL" id="ROT82869.1"/>
    </source>
</evidence>
<comment type="caution">
    <text evidence="2">The sequence shown here is derived from an EMBL/GenBank/DDBJ whole genome shotgun (WGS) entry which is preliminary data.</text>
</comment>
<reference evidence="2 3" key="2">
    <citation type="submission" date="2019-01" db="EMBL/GenBank/DDBJ databases">
        <title>The decoding of complex shrimp genome reveals the adaptation for benthos swimmer, frequently molting mechanism and breeding impact on genome.</title>
        <authorList>
            <person name="Sun Y."/>
            <person name="Gao Y."/>
            <person name="Yu Y."/>
        </authorList>
    </citation>
    <scope>NUCLEOTIDE SEQUENCE [LARGE SCALE GENOMIC DNA]</scope>
    <source>
        <tissue evidence="2">Muscle</tissue>
    </source>
</reference>
<feature type="region of interest" description="Disordered" evidence="1">
    <location>
        <begin position="378"/>
        <end position="406"/>
    </location>
</feature>
<dbReference type="EMBL" id="QCYY01000765">
    <property type="protein sequence ID" value="ROT82869.1"/>
    <property type="molecule type" value="Genomic_DNA"/>
</dbReference>
<sequence length="406" mass="44952">MHNRRPEKTEKYPLFLGTKDGISCPAKSVPLYFDALPVNCLLSASQKAAQRSTVARPPQRPPPPTSPINRGRSEKRGGKSSPRSLSAGLLLGRLGRAPRRATTSQCPQQHQPTATTSQYPEQQQANSAHSNNKPVSTAAAKTSQYPQQQQQQQYPQQQASINNKPVHSNKQKATSTEQQASIHRNNNKPVKPQQQQASIHNSNNKPVSTATTSQYPQQQQQEASIHQGLYKYLYRPWYPQQQQKNQHPPRVLSPGSQVSVRLPPPGGARVEFPSLPFPVAPSVCISHRPQSPPLYTNYWQFSLLPFLSSLVSFLPFLLLSRLPPPFSIIPCLLLPLFITFSSPSSIFPVSPSSSPLPWHPQIKTTKCFLTKDELLPPFPRTSLLPTPHPPPSPSLSSPSPPSPIRL</sequence>
<feature type="region of interest" description="Disordered" evidence="1">
    <location>
        <begin position="49"/>
        <end position="86"/>
    </location>
</feature>
<feature type="compositionally biased region" description="Low complexity" evidence="1">
    <location>
        <begin position="144"/>
        <end position="158"/>
    </location>
</feature>
<evidence type="ECO:0000313" key="3">
    <source>
        <dbReference type="Proteomes" id="UP000283509"/>
    </source>
</evidence>